<gene>
    <name evidence="2" type="ORF">HanXRQr2_Chr08g0319401</name>
</gene>
<name>A0A9K3IB51_HELAN</name>
<sequence length="61" mass="7076">MQRLINPCVSAVKRAPPHSIKRIYTLSLFLKTMTSHNSFSNPMLLTNFHLLLTTVFFFFFG</sequence>
<keyword evidence="1" id="KW-0472">Membrane</keyword>
<dbReference type="AlphaFoldDB" id="A0A9K3IB51"/>
<keyword evidence="1" id="KW-1133">Transmembrane helix</keyword>
<evidence type="ECO:0000313" key="2">
    <source>
        <dbReference type="EMBL" id="KAF5793698.1"/>
    </source>
</evidence>
<evidence type="ECO:0000256" key="1">
    <source>
        <dbReference type="SAM" id="Phobius"/>
    </source>
</evidence>
<organism evidence="2 3">
    <name type="scientific">Helianthus annuus</name>
    <name type="common">Common sunflower</name>
    <dbReference type="NCBI Taxonomy" id="4232"/>
    <lineage>
        <taxon>Eukaryota</taxon>
        <taxon>Viridiplantae</taxon>
        <taxon>Streptophyta</taxon>
        <taxon>Embryophyta</taxon>
        <taxon>Tracheophyta</taxon>
        <taxon>Spermatophyta</taxon>
        <taxon>Magnoliopsida</taxon>
        <taxon>eudicotyledons</taxon>
        <taxon>Gunneridae</taxon>
        <taxon>Pentapetalae</taxon>
        <taxon>asterids</taxon>
        <taxon>campanulids</taxon>
        <taxon>Asterales</taxon>
        <taxon>Asteraceae</taxon>
        <taxon>Asteroideae</taxon>
        <taxon>Heliantheae alliance</taxon>
        <taxon>Heliantheae</taxon>
        <taxon>Helianthus</taxon>
    </lineage>
</organism>
<comment type="caution">
    <text evidence="2">The sequence shown here is derived from an EMBL/GenBank/DDBJ whole genome shotgun (WGS) entry which is preliminary data.</text>
</comment>
<feature type="transmembrane region" description="Helical" evidence="1">
    <location>
        <begin position="39"/>
        <end position="60"/>
    </location>
</feature>
<accession>A0A9K3IB51</accession>
<reference evidence="2" key="1">
    <citation type="journal article" date="2017" name="Nature">
        <title>The sunflower genome provides insights into oil metabolism, flowering and Asterid evolution.</title>
        <authorList>
            <person name="Badouin H."/>
            <person name="Gouzy J."/>
            <person name="Grassa C.J."/>
            <person name="Murat F."/>
            <person name="Staton S.E."/>
            <person name="Cottret L."/>
            <person name="Lelandais-Briere C."/>
            <person name="Owens G.L."/>
            <person name="Carrere S."/>
            <person name="Mayjonade B."/>
            <person name="Legrand L."/>
            <person name="Gill N."/>
            <person name="Kane N.C."/>
            <person name="Bowers J.E."/>
            <person name="Hubner S."/>
            <person name="Bellec A."/>
            <person name="Berard A."/>
            <person name="Berges H."/>
            <person name="Blanchet N."/>
            <person name="Boniface M.C."/>
            <person name="Brunel D."/>
            <person name="Catrice O."/>
            <person name="Chaidir N."/>
            <person name="Claudel C."/>
            <person name="Donnadieu C."/>
            <person name="Faraut T."/>
            <person name="Fievet G."/>
            <person name="Helmstetter N."/>
            <person name="King M."/>
            <person name="Knapp S.J."/>
            <person name="Lai Z."/>
            <person name="Le Paslier M.C."/>
            <person name="Lippi Y."/>
            <person name="Lorenzon L."/>
            <person name="Mandel J.R."/>
            <person name="Marage G."/>
            <person name="Marchand G."/>
            <person name="Marquand E."/>
            <person name="Bret-Mestries E."/>
            <person name="Morien E."/>
            <person name="Nambeesan S."/>
            <person name="Nguyen T."/>
            <person name="Pegot-Espagnet P."/>
            <person name="Pouilly N."/>
            <person name="Raftis F."/>
            <person name="Sallet E."/>
            <person name="Schiex T."/>
            <person name="Thomas J."/>
            <person name="Vandecasteele C."/>
            <person name="Vares D."/>
            <person name="Vear F."/>
            <person name="Vautrin S."/>
            <person name="Crespi M."/>
            <person name="Mangin B."/>
            <person name="Burke J.M."/>
            <person name="Salse J."/>
            <person name="Munos S."/>
            <person name="Vincourt P."/>
            <person name="Rieseberg L.H."/>
            <person name="Langlade N.B."/>
        </authorList>
    </citation>
    <scope>NUCLEOTIDE SEQUENCE</scope>
    <source>
        <tissue evidence="2">Leaves</tissue>
    </source>
</reference>
<keyword evidence="1" id="KW-0812">Transmembrane</keyword>
<protein>
    <submittedName>
        <fullName evidence="2">Uncharacterized protein</fullName>
    </submittedName>
</protein>
<dbReference type="Gramene" id="mRNA:HanXRQr2_Chr08g0319401">
    <property type="protein sequence ID" value="CDS:HanXRQr2_Chr08g0319401.1"/>
    <property type="gene ID" value="HanXRQr2_Chr08g0319401"/>
</dbReference>
<evidence type="ECO:0000313" key="3">
    <source>
        <dbReference type="Proteomes" id="UP000215914"/>
    </source>
</evidence>
<dbReference type="EMBL" id="MNCJ02000323">
    <property type="protein sequence ID" value="KAF5793698.1"/>
    <property type="molecule type" value="Genomic_DNA"/>
</dbReference>
<reference evidence="2" key="2">
    <citation type="submission" date="2020-06" db="EMBL/GenBank/DDBJ databases">
        <title>Helianthus annuus Genome sequencing and assembly Release 2.</title>
        <authorList>
            <person name="Gouzy J."/>
            <person name="Langlade N."/>
            <person name="Munos S."/>
        </authorList>
    </citation>
    <scope>NUCLEOTIDE SEQUENCE</scope>
    <source>
        <tissue evidence="2">Leaves</tissue>
    </source>
</reference>
<dbReference type="Proteomes" id="UP000215914">
    <property type="component" value="Unassembled WGS sequence"/>
</dbReference>
<proteinExistence type="predicted"/>
<keyword evidence="3" id="KW-1185">Reference proteome</keyword>